<dbReference type="Gene3D" id="3.60.21.70">
    <property type="entry name" value="PhoD-like phosphatase"/>
    <property type="match status" value="1"/>
</dbReference>
<feature type="chain" id="PRO_5015178658" evidence="1">
    <location>
        <begin position="27"/>
        <end position="338"/>
    </location>
</feature>
<dbReference type="AlphaFoldDB" id="A0A2P8DVG6"/>
<evidence type="ECO:0000313" key="4">
    <source>
        <dbReference type="Proteomes" id="UP000240708"/>
    </source>
</evidence>
<dbReference type="CDD" id="cd07389">
    <property type="entry name" value="MPP_PhoD"/>
    <property type="match status" value="1"/>
</dbReference>
<evidence type="ECO:0000256" key="1">
    <source>
        <dbReference type="SAM" id="SignalP"/>
    </source>
</evidence>
<dbReference type="SUPFAM" id="SSF56300">
    <property type="entry name" value="Metallo-dependent phosphatases"/>
    <property type="match status" value="1"/>
</dbReference>
<organism evidence="3 4">
    <name type="scientific">Cecembia rubra</name>
    <dbReference type="NCBI Taxonomy" id="1485585"/>
    <lineage>
        <taxon>Bacteria</taxon>
        <taxon>Pseudomonadati</taxon>
        <taxon>Bacteroidota</taxon>
        <taxon>Cytophagia</taxon>
        <taxon>Cytophagales</taxon>
        <taxon>Cyclobacteriaceae</taxon>
        <taxon>Cecembia</taxon>
    </lineage>
</organism>
<feature type="domain" description="PhoD-like phosphatase metallophosphatase" evidence="2">
    <location>
        <begin position="79"/>
        <end position="282"/>
    </location>
</feature>
<dbReference type="EMBL" id="PYGF01000014">
    <property type="protein sequence ID" value="PSL01201.1"/>
    <property type="molecule type" value="Genomic_DNA"/>
</dbReference>
<feature type="signal peptide" evidence="1">
    <location>
        <begin position="1"/>
        <end position="26"/>
    </location>
</feature>
<dbReference type="Proteomes" id="UP000240708">
    <property type="component" value="Unassembled WGS sequence"/>
</dbReference>
<gene>
    <name evidence="3" type="ORF">CLV48_1143</name>
</gene>
<evidence type="ECO:0000313" key="3">
    <source>
        <dbReference type="EMBL" id="PSL01201.1"/>
    </source>
</evidence>
<dbReference type="InterPro" id="IPR029052">
    <property type="entry name" value="Metallo-depent_PP-like"/>
</dbReference>
<dbReference type="InterPro" id="IPR018946">
    <property type="entry name" value="PhoD-like_MPP"/>
</dbReference>
<proteinExistence type="predicted"/>
<dbReference type="PANTHER" id="PTHR33987:SF1">
    <property type="entry name" value="CALCINEURIN-LIKE METALLO-PHOSPHOESTERASE SUPERFAMILY PROTEIN"/>
    <property type="match status" value="1"/>
</dbReference>
<dbReference type="PANTHER" id="PTHR33987">
    <property type="entry name" value="CALCINEURIN-LIKE METALLO-PHOSPHOESTERASE SUPERFAMILY PROTEIN"/>
    <property type="match status" value="1"/>
</dbReference>
<reference evidence="3 4" key="1">
    <citation type="submission" date="2018-03" db="EMBL/GenBank/DDBJ databases">
        <title>Genomic Encyclopedia of Archaeal and Bacterial Type Strains, Phase II (KMG-II): from individual species to whole genera.</title>
        <authorList>
            <person name="Goeker M."/>
        </authorList>
    </citation>
    <scope>NUCLEOTIDE SEQUENCE [LARGE SCALE GENOMIC DNA]</scope>
    <source>
        <strain evidence="3 4">DSM 28057</strain>
    </source>
</reference>
<dbReference type="InterPro" id="IPR038607">
    <property type="entry name" value="PhoD-like_sf"/>
</dbReference>
<dbReference type="Pfam" id="PF09423">
    <property type="entry name" value="PhoD"/>
    <property type="match status" value="1"/>
</dbReference>
<keyword evidence="1" id="KW-0732">Signal</keyword>
<protein>
    <submittedName>
        <fullName evidence="3">Alkaline phosphatase D</fullName>
    </submittedName>
</protein>
<name>A0A2P8DVG6_9BACT</name>
<keyword evidence="4" id="KW-1185">Reference proteome</keyword>
<dbReference type="RefSeq" id="WP_106568700.1">
    <property type="nucleotide sequence ID" value="NZ_PYGF01000014.1"/>
</dbReference>
<accession>A0A2P8DVG6</accession>
<dbReference type="OrthoDB" id="9763616at2"/>
<sequence>MSHKIITKSWAAYAFFFICFQFSSIAQESSVQKIAFGSCNKHDLPQLLWAPILNDNPEVFIWLGDNIYGDTHDMSLLKSKYDAQNSIPEYQQLKSGSTVIGVWDDHDYGINDGGRFYTKKKESMQLMLDFLDEPKNSPRRNQSGVYSSYEFGEGNQMVKVILLDTRYNRDTLLVVDKVYQPNNEGTLLGEEQWRWLEQELFNSTAKVNLIAGGIQFIPTEHPFEKWENFPHERKRLFDLITNSKVKNPVLISGDRHIAEISRLQDDNFPEGIYEVTSSGLTHVWKNYKEEYNPYRVGNLIASLHYGLAIFDWENNKLLIQVKGKEGQVYLEQKIELKK</sequence>
<comment type="caution">
    <text evidence="3">The sequence shown here is derived from an EMBL/GenBank/DDBJ whole genome shotgun (WGS) entry which is preliminary data.</text>
</comment>
<evidence type="ECO:0000259" key="2">
    <source>
        <dbReference type="Pfam" id="PF09423"/>
    </source>
</evidence>